<sequence>MHVGYTNEICGLGCGRIVESECQRLGACVGNHRVPISTSSEAQAAPDRRQKAKTAIIHLSSSPSISFPVRRCVYLVVTDQRLFRLDSNPAIPPRLGTAVGDNTAQHLLRELQAANIAGKAVPPPASLSWNFTVPYLRMNIQTDRALFADLTIFRPRWWIDSTHLRTNVTPTKLSTLQSLRLAAYHAAVLRSTVFVHAQT</sequence>
<keyword evidence="2" id="KW-1185">Reference proteome</keyword>
<accession>A0A8E2EDJ0</accession>
<name>A0A8E2EDJ0_9PEZI</name>
<proteinExistence type="predicted"/>
<organism evidence="1 2">
    <name type="scientific">Lepidopterella palustris CBS 459.81</name>
    <dbReference type="NCBI Taxonomy" id="1314670"/>
    <lineage>
        <taxon>Eukaryota</taxon>
        <taxon>Fungi</taxon>
        <taxon>Dikarya</taxon>
        <taxon>Ascomycota</taxon>
        <taxon>Pezizomycotina</taxon>
        <taxon>Dothideomycetes</taxon>
        <taxon>Pleosporomycetidae</taxon>
        <taxon>Mytilinidiales</taxon>
        <taxon>Argynnaceae</taxon>
        <taxon>Lepidopterella</taxon>
    </lineage>
</organism>
<gene>
    <name evidence="1" type="ORF">K432DRAFT_403308</name>
</gene>
<protein>
    <submittedName>
        <fullName evidence="1">Uncharacterized protein</fullName>
    </submittedName>
</protein>
<evidence type="ECO:0000313" key="2">
    <source>
        <dbReference type="Proteomes" id="UP000250266"/>
    </source>
</evidence>
<evidence type="ECO:0000313" key="1">
    <source>
        <dbReference type="EMBL" id="OCK81987.1"/>
    </source>
</evidence>
<reference evidence="1 2" key="1">
    <citation type="journal article" date="2016" name="Nat. Commun.">
        <title>Ectomycorrhizal ecology is imprinted in the genome of the dominant symbiotic fungus Cenococcum geophilum.</title>
        <authorList>
            <consortium name="DOE Joint Genome Institute"/>
            <person name="Peter M."/>
            <person name="Kohler A."/>
            <person name="Ohm R.A."/>
            <person name="Kuo A."/>
            <person name="Krutzmann J."/>
            <person name="Morin E."/>
            <person name="Arend M."/>
            <person name="Barry K.W."/>
            <person name="Binder M."/>
            <person name="Choi C."/>
            <person name="Clum A."/>
            <person name="Copeland A."/>
            <person name="Grisel N."/>
            <person name="Haridas S."/>
            <person name="Kipfer T."/>
            <person name="LaButti K."/>
            <person name="Lindquist E."/>
            <person name="Lipzen A."/>
            <person name="Maire R."/>
            <person name="Meier B."/>
            <person name="Mihaltcheva S."/>
            <person name="Molinier V."/>
            <person name="Murat C."/>
            <person name="Poggeler S."/>
            <person name="Quandt C.A."/>
            <person name="Sperisen C."/>
            <person name="Tritt A."/>
            <person name="Tisserant E."/>
            <person name="Crous P.W."/>
            <person name="Henrissat B."/>
            <person name="Nehls U."/>
            <person name="Egli S."/>
            <person name="Spatafora J.W."/>
            <person name="Grigoriev I.V."/>
            <person name="Martin F.M."/>
        </authorList>
    </citation>
    <scope>NUCLEOTIDE SEQUENCE [LARGE SCALE GENOMIC DNA]</scope>
    <source>
        <strain evidence="1 2">CBS 459.81</strain>
    </source>
</reference>
<dbReference type="Proteomes" id="UP000250266">
    <property type="component" value="Unassembled WGS sequence"/>
</dbReference>
<dbReference type="AlphaFoldDB" id="A0A8E2EDJ0"/>
<dbReference type="EMBL" id="KV744902">
    <property type="protein sequence ID" value="OCK81987.1"/>
    <property type="molecule type" value="Genomic_DNA"/>
</dbReference>